<protein>
    <submittedName>
        <fullName evidence="1">Putative cytochrome c oxidase-associated protein CcoH</fullName>
    </submittedName>
</protein>
<dbReference type="KEGG" id="apai:APAC_0288"/>
<evidence type="ECO:0000313" key="2">
    <source>
        <dbReference type="Proteomes" id="UP000322726"/>
    </source>
</evidence>
<dbReference type="AlphaFoldDB" id="A0A5C2H3B3"/>
<reference evidence="1" key="1">
    <citation type="submission" date="2019-09" db="EMBL/GenBank/DDBJ databases">
        <title>Complete genome sequencing of four Arcobacter species reveals a diverse suite of mobile elements.</title>
        <authorList>
            <person name="Miller W.G."/>
            <person name="Yee E."/>
            <person name="Bono J.L."/>
        </authorList>
    </citation>
    <scope>NUCLEOTIDE SEQUENCE [LARGE SCALE GENOMIC DNA]</scope>
    <source>
        <strain evidence="1">LMG 26638</strain>
    </source>
</reference>
<organism evidence="1 2">
    <name type="scientific">Malaciobacter pacificus</name>
    <dbReference type="NCBI Taxonomy" id="1080223"/>
    <lineage>
        <taxon>Bacteria</taxon>
        <taxon>Pseudomonadati</taxon>
        <taxon>Campylobacterota</taxon>
        <taxon>Epsilonproteobacteria</taxon>
        <taxon>Campylobacterales</taxon>
        <taxon>Arcobacteraceae</taxon>
        <taxon>Malaciobacter</taxon>
    </lineage>
</organism>
<evidence type="ECO:0000313" key="1">
    <source>
        <dbReference type="EMBL" id="QEP33450.1"/>
    </source>
</evidence>
<name>A0A5C2H3B3_9BACT</name>
<sequence>MKRNYWPLFFIGIFSFVFSMIIWTIVSATSVPVSEDRSFLQTYQEVDDNYNKIMNSNIDFNKSYDLVFILNGKKLPLSTEDIMYSQRVLEKYSKNKNLLNVGDNQLEIMAINKDTNEKSLIDIDLVVTKSSKNDKDVVLKTDKFKNIENKYTTNFSIDEENNWNITGMFKINDKTGYIFLKTNAI</sequence>
<accession>A0A5C2H3B3</accession>
<dbReference type="Proteomes" id="UP000322726">
    <property type="component" value="Chromosome"/>
</dbReference>
<keyword evidence="2" id="KW-1185">Reference proteome</keyword>
<reference evidence="1" key="2">
    <citation type="submission" date="2019-09" db="EMBL/GenBank/DDBJ databases">
        <title>Taxonomic note: a critical rebuttal of the proposed division of the genus Arcobacter into six genera, emended descriptions of Arcobacter anaerophilus and the genus Arcobacter, and an assessment of genus-level boundaries for Epsilonproteobacteria using in silico genomic comparator tools.</title>
        <authorList>
            <person name="On S.L.W."/>
            <person name="Miller W.G."/>
            <person name="Biggs P."/>
            <person name="Cornelius A."/>
            <person name="Vandamme P."/>
        </authorList>
    </citation>
    <scope>NUCLEOTIDE SEQUENCE [LARGE SCALE GENOMIC DNA]</scope>
    <source>
        <strain evidence="1">LMG 26638</strain>
    </source>
</reference>
<gene>
    <name evidence="1" type="ORF">APAC_0288</name>
</gene>
<proteinExistence type="predicted"/>
<dbReference type="RefSeq" id="WP_130232418.1">
    <property type="nucleotide sequence ID" value="NZ_BMEF01000001.1"/>
</dbReference>
<dbReference type="OrthoDB" id="5365516at2"/>
<dbReference type="EMBL" id="CP035928">
    <property type="protein sequence ID" value="QEP33450.1"/>
    <property type="molecule type" value="Genomic_DNA"/>
</dbReference>